<dbReference type="Pfam" id="PF05448">
    <property type="entry name" value="AXE1"/>
    <property type="match status" value="1"/>
</dbReference>
<dbReference type="InterPro" id="IPR029058">
    <property type="entry name" value="AB_hydrolase_fold"/>
</dbReference>
<organism evidence="4 5">
    <name type="scientific">Paenibacillus radicis</name>
    <name type="common">ex Gao et al. 2016</name>
    <dbReference type="NCBI Taxonomy" id="1737354"/>
    <lineage>
        <taxon>Bacteria</taxon>
        <taxon>Bacillati</taxon>
        <taxon>Bacillota</taxon>
        <taxon>Bacilli</taxon>
        <taxon>Bacillales</taxon>
        <taxon>Paenibacillaceae</taxon>
        <taxon>Paenibacillus</taxon>
    </lineage>
</organism>
<reference evidence="4 5" key="1">
    <citation type="journal article" date="2014" name="Int. J. Syst. Evol. Microbiol.">
        <title>Complete genome sequence of Corynebacterium casei LMG S-19264T (=DSM 44701T), isolated from a smear-ripened cheese.</title>
        <authorList>
            <consortium name="US DOE Joint Genome Institute (JGI-PGF)"/>
            <person name="Walter F."/>
            <person name="Albersmeier A."/>
            <person name="Kalinowski J."/>
            <person name="Ruckert C."/>
        </authorList>
    </citation>
    <scope>NUCLEOTIDE SEQUENCE [LARGE SCALE GENOMIC DNA]</scope>
    <source>
        <strain evidence="4 5">CGMCC 1.15286</strain>
    </source>
</reference>
<dbReference type="RefSeq" id="WP_188887278.1">
    <property type="nucleotide sequence ID" value="NZ_BMHY01000001.1"/>
</dbReference>
<feature type="active site" description="Nucleophile" evidence="1">
    <location>
        <position position="183"/>
    </location>
</feature>
<comment type="caution">
    <text evidence="4">The sequence shown here is derived from an EMBL/GenBank/DDBJ whole genome shotgun (WGS) entry which is preliminary data.</text>
</comment>
<feature type="active site" description="Charge relay system" evidence="1">
    <location>
        <position position="271"/>
    </location>
</feature>
<keyword evidence="5" id="KW-1185">Reference proteome</keyword>
<dbReference type="PANTHER" id="PTHR40111">
    <property type="entry name" value="CEPHALOSPORIN-C DEACETYLASE"/>
    <property type="match status" value="1"/>
</dbReference>
<proteinExistence type="predicted"/>
<dbReference type="Proteomes" id="UP000600247">
    <property type="component" value="Unassembled WGS sequence"/>
</dbReference>
<gene>
    <name evidence="4" type="primary">cah</name>
    <name evidence="4" type="ORF">GCM10010918_04240</name>
</gene>
<dbReference type="Gene3D" id="3.40.50.1820">
    <property type="entry name" value="alpha/beta hydrolase"/>
    <property type="match status" value="1"/>
</dbReference>
<dbReference type="EMBL" id="BMHY01000001">
    <property type="protein sequence ID" value="GGG54571.1"/>
    <property type="molecule type" value="Genomic_DNA"/>
</dbReference>
<dbReference type="AlphaFoldDB" id="A0A917LSR6"/>
<feature type="domain" description="Acetyl xylan esterase" evidence="3">
    <location>
        <begin position="4"/>
        <end position="311"/>
    </location>
</feature>
<protein>
    <submittedName>
        <fullName evidence="4">Cephalosporin-C deacetylase</fullName>
    </submittedName>
</protein>
<sequence length="319" mass="35597">MAQQTDMPLHELRAYKPELTKPEDFDEFWDGSLEELAQTPIEYSLARVAYPSRRAELFKVSFAGFKGAAIEGWLALPIGERKLPGIVTYHGYNWSPDGDIHETVNLCLQGYAVLHMFTRGQQGGSSDNVISPHGSIAGWLTKGIQHPEHYYFRGVFMDAVRAIEVLSSIPEVDGGRIAVAGASQGGGIALAAAAFSSIPVAACADYPGFTNFERIIDTADTMPYQELNEYFRRYSDPAIEQQARKTLAYHDVMNIGTRIRCHTFMTVGLVDNITPPSTIFAAYNHLNCSKEISVHRYHGHEFIPGAHRRKLETLLERLY</sequence>
<dbReference type="InterPro" id="IPR008391">
    <property type="entry name" value="AXE1_dom"/>
</dbReference>
<name>A0A917LSR6_9BACL</name>
<evidence type="ECO:0000256" key="2">
    <source>
        <dbReference type="PIRSR" id="PIRSR639069-2"/>
    </source>
</evidence>
<dbReference type="SUPFAM" id="SSF53474">
    <property type="entry name" value="alpha/beta-Hydrolases"/>
    <property type="match status" value="1"/>
</dbReference>
<dbReference type="InterPro" id="IPR039069">
    <property type="entry name" value="CE7"/>
</dbReference>
<dbReference type="PANTHER" id="PTHR40111:SF1">
    <property type="entry name" value="CEPHALOSPORIN-C DEACETYLASE"/>
    <property type="match status" value="1"/>
</dbReference>
<feature type="binding site" evidence="2">
    <location>
        <position position="92"/>
    </location>
    <ligand>
        <name>substrate</name>
    </ligand>
</feature>
<evidence type="ECO:0000256" key="1">
    <source>
        <dbReference type="PIRSR" id="PIRSR639069-1"/>
    </source>
</evidence>
<accession>A0A917LSR6</accession>
<evidence type="ECO:0000259" key="3">
    <source>
        <dbReference type="Pfam" id="PF05448"/>
    </source>
</evidence>
<evidence type="ECO:0000313" key="5">
    <source>
        <dbReference type="Proteomes" id="UP000600247"/>
    </source>
</evidence>
<evidence type="ECO:0000313" key="4">
    <source>
        <dbReference type="EMBL" id="GGG54571.1"/>
    </source>
</evidence>
<dbReference type="GO" id="GO:0005976">
    <property type="term" value="P:polysaccharide metabolic process"/>
    <property type="evidence" value="ECO:0007669"/>
    <property type="project" value="TreeGrafter"/>
</dbReference>
<dbReference type="GO" id="GO:0052689">
    <property type="term" value="F:carboxylic ester hydrolase activity"/>
    <property type="evidence" value="ECO:0007669"/>
    <property type="project" value="TreeGrafter"/>
</dbReference>
<feature type="active site" description="Charge relay system" evidence="1">
    <location>
        <position position="300"/>
    </location>
</feature>